<dbReference type="eggNOG" id="COG4659">
    <property type="taxonomic scope" value="Bacteria"/>
</dbReference>
<dbReference type="Pfam" id="PF04205">
    <property type="entry name" value="FMN_bind"/>
    <property type="match status" value="1"/>
</dbReference>
<keyword evidence="6" id="KW-0411">Iron-sulfur</keyword>
<feature type="transmembrane region" description="Helical" evidence="7">
    <location>
        <begin position="209"/>
        <end position="234"/>
    </location>
</feature>
<keyword evidence="2" id="KW-0004">4Fe-4S</keyword>
<dbReference type="STRING" id="138119.DSY3433"/>
<keyword evidence="7" id="KW-0472">Membrane</keyword>
<evidence type="ECO:0000256" key="5">
    <source>
        <dbReference type="ARBA" id="ARBA00023004"/>
    </source>
</evidence>
<keyword evidence="7" id="KW-1133">Transmembrane helix</keyword>
<feature type="transmembrane region" description="Helical" evidence="7">
    <location>
        <begin position="345"/>
        <end position="373"/>
    </location>
</feature>
<dbReference type="GO" id="GO:0046872">
    <property type="term" value="F:metal ion binding"/>
    <property type="evidence" value="ECO:0007669"/>
    <property type="project" value="UniProtKB-KW"/>
</dbReference>
<dbReference type="GO" id="GO:0010181">
    <property type="term" value="F:FMN binding"/>
    <property type="evidence" value="ECO:0007669"/>
    <property type="project" value="InterPro"/>
</dbReference>
<feature type="transmembrane region" description="Helical" evidence="7">
    <location>
        <begin position="185"/>
        <end position="202"/>
    </location>
</feature>
<keyword evidence="7" id="KW-0812">Transmembrane</keyword>
<name>Q24RX0_DESHY</name>
<keyword evidence="10" id="KW-1185">Reference proteome</keyword>
<dbReference type="Pfam" id="PF12801">
    <property type="entry name" value="Fer4_5"/>
    <property type="match status" value="2"/>
</dbReference>
<dbReference type="GO" id="GO:0005886">
    <property type="term" value="C:plasma membrane"/>
    <property type="evidence" value="ECO:0007669"/>
    <property type="project" value="TreeGrafter"/>
</dbReference>
<dbReference type="SMART" id="SM00900">
    <property type="entry name" value="FMN_bind"/>
    <property type="match status" value="1"/>
</dbReference>
<dbReference type="GO" id="GO:0051539">
    <property type="term" value="F:4 iron, 4 sulfur cluster binding"/>
    <property type="evidence" value="ECO:0007669"/>
    <property type="project" value="UniProtKB-KW"/>
</dbReference>
<dbReference type="eggNOG" id="COG0348">
    <property type="taxonomic scope" value="Bacteria"/>
</dbReference>
<evidence type="ECO:0000313" key="9">
    <source>
        <dbReference type="EMBL" id="BAE85222.1"/>
    </source>
</evidence>
<feature type="transmembrane region" description="Helical" evidence="7">
    <location>
        <begin position="304"/>
        <end position="325"/>
    </location>
</feature>
<keyword evidence="3" id="KW-0479">Metal-binding</keyword>
<evidence type="ECO:0000259" key="8">
    <source>
        <dbReference type="SMART" id="SM00900"/>
    </source>
</evidence>
<evidence type="ECO:0000256" key="3">
    <source>
        <dbReference type="ARBA" id="ARBA00022723"/>
    </source>
</evidence>
<reference evidence="9 10" key="1">
    <citation type="journal article" date="2006" name="J. Bacteriol.">
        <title>Complete genome sequence of the dehalorespiring bacterium Desulfitobacterium hafniense Y51 and comparison with Dehalococcoides ethenogenes 195.</title>
        <authorList>
            <person name="Nonaka H."/>
            <person name="Keresztes G."/>
            <person name="Shinoda Y."/>
            <person name="Ikenaga Y."/>
            <person name="Abe M."/>
            <person name="Naito K."/>
            <person name="Inatomi K."/>
            <person name="Furukawa K."/>
            <person name="Inui M."/>
            <person name="Yukawa H."/>
        </authorList>
    </citation>
    <scope>NUCLEOTIDE SEQUENCE [LARGE SCALE GENOMIC DNA]</scope>
    <source>
        <strain evidence="9 10">Y51</strain>
    </source>
</reference>
<keyword evidence="5" id="KW-0408">Iron</keyword>
<accession>Q24RX0</accession>
<dbReference type="InterPro" id="IPR017896">
    <property type="entry name" value="4Fe4S_Fe-S-bd"/>
</dbReference>
<dbReference type="AlphaFoldDB" id="Q24RX0"/>
<keyword evidence="1" id="KW-0813">Transport</keyword>
<evidence type="ECO:0000256" key="7">
    <source>
        <dbReference type="SAM" id="Phobius"/>
    </source>
</evidence>
<evidence type="ECO:0000313" key="10">
    <source>
        <dbReference type="Proteomes" id="UP000001946"/>
    </source>
</evidence>
<evidence type="ECO:0000256" key="1">
    <source>
        <dbReference type="ARBA" id="ARBA00022448"/>
    </source>
</evidence>
<dbReference type="Proteomes" id="UP000001946">
    <property type="component" value="Chromosome"/>
</dbReference>
<keyword evidence="4" id="KW-0249">Electron transport</keyword>
<sequence length="440" mass="48503">MKTKVNKLKKYFNKMFVGLALLSLVIALIYQQDVQKKDVLGVIQTGEPSAVRFEALEGNYPSYKLWDVAGNSLGYGVMADASGYGGKLNVIVIVEDSGLIKSVILVDNHETPLYLKKVVDSGFLNAFYDHPVEDNTTGVDTVSGATVTSKGILTAVQKGIVQIGNNELGLHISTGSSIIYDWKDLTVVGLILLAIISAACNLRKLRPWVLVLSVLIIGFLTNASLTLGNFSGLISGNFPIMVERPVWYILVPGLLIITIVWGRNIYCSWLCPFGAVQEGVFYSLNLINFSPSANVRSRVAQARWLMLWLAVMLALVFNNSGIASYEPFAVFFDGRGNTAQWVMTIIVVLFSIAQLRFWCQGFCPVGLILNFTARLKRKVKILMKQKRQDNSEPTQCTQCSNTKCAQKDDLLSSHDKILIGITVLVNALILMVLIQNIIQV</sequence>
<dbReference type="PANTHER" id="PTHR30176">
    <property type="entry name" value="FERREDOXIN-TYPE PROTEIN NAPH"/>
    <property type="match status" value="1"/>
</dbReference>
<proteinExistence type="predicted"/>
<protein>
    <recommendedName>
        <fullName evidence="8">FMN-binding domain-containing protein</fullName>
    </recommendedName>
</protein>
<dbReference type="HOGENOM" id="CLU_034450_1_0_9"/>
<evidence type="ECO:0000256" key="2">
    <source>
        <dbReference type="ARBA" id="ARBA00022485"/>
    </source>
</evidence>
<evidence type="ECO:0000256" key="4">
    <source>
        <dbReference type="ARBA" id="ARBA00022982"/>
    </source>
</evidence>
<dbReference type="InterPro" id="IPR051684">
    <property type="entry name" value="Electron_Trans/Redox"/>
</dbReference>
<organism evidence="9 10">
    <name type="scientific">Desulfitobacterium hafniense (strain Y51)</name>
    <dbReference type="NCBI Taxonomy" id="138119"/>
    <lineage>
        <taxon>Bacteria</taxon>
        <taxon>Bacillati</taxon>
        <taxon>Bacillota</taxon>
        <taxon>Clostridia</taxon>
        <taxon>Eubacteriales</taxon>
        <taxon>Desulfitobacteriaceae</taxon>
        <taxon>Desulfitobacterium</taxon>
    </lineage>
</organism>
<dbReference type="PANTHER" id="PTHR30176:SF3">
    <property type="entry name" value="FERREDOXIN-TYPE PROTEIN NAPH"/>
    <property type="match status" value="1"/>
</dbReference>
<dbReference type="InterPro" id="IPR007329">
    <property type="entry name" value="FMN-bd"/>
</dbReference>
<dbReference type="EMBL" id="AP008230">
    <property type="protein sequence ID" value="BAE85222.1"/>
    <property type="molecule type" value="Genomic_DNA"/>
</dbReference>
<dbReference type="KEGG" id="dsy:DSY3433"/>
<gene>
    <name evidence="9" type="ordered locus">DSY3433</name>
</gene>
<feature type="transmembrane region" description="Helical" evidence="7">
    <location>
        <begin position="246"/>
        <end position="266"/>
    </location>
</feature>
<evidence type="ECO:0000256" key="6">
    <source>
        <dbReference type="ARBA" id="ARBA00023014"/>
    </source>
</evidence>
<feature type="transmembrane region" description="Helical" evidence="7">
    <location>
        <begin position="417"/>
        <end position="438"/>
    </location>
</feature>
<feature type="domain" description="FMN-binding" evidence="8">
    <location>
        <begin position="83"/>
        <end position="163"/>
    </location>
</feature>